<gene>
    <name evidence="4" type="ORF">CXQ85_002545</name>
</gene>
<dbReference type="InterPro" id="IPR000818">
    <property type="entry name" value="TEA/ATTS_dom"/>
</dbReference>
<feature type="domain" description="TEA" evidence="3">
    <location>
        <begin position="212"/>
        <end position="279"/>
    </location>
</feature>
<feature type="compositionally biased region" description="Basic and acidic residues" evidence="2">
    <location>
        <begin position="56"/>
        <end position="65"/>
    </location>
</feature>
<comment type="similarity">
    <text evidence="1">Belongs to the TEC1 family.</text>
</comment>
<feature type="region of interest" description="Disordered" evidence="2">
    <location>
        <begin position="795"/>
        <end position="867"/>
    </location>
</feature>
<sequence length="867" mass="95647">MPPQTPRSNAKSGVSITPSFSFGLGLSPSFRFGSPRNINLLSSLSPHRFFNRFAKGKDEDLKKEDGEENPFDHPNPAAAAAAGPSTEKDSFELDKHSDTMNDSADIWSLTNDSQYQSLSLNLTSINEDTSPKSCEPFLSPHDMFLKKPADIKDSGLKSSPVDKGDTPSSTSSNLKRKRSIDDSPCATVVAQISNSDSPQANVPYDDLEKSSKELWFSELDDVLVRCHKKYKSFKASQSPGSTLTKLTSQNQVLSKMLYKKTGVQRTSKQIASRLSRLRKVETTKLRNALAKDNVPLLSSEPDSPESSPLDFSLDKLELSFTYKRAVQGVHQFLQLTECPRECPVLTADDISKEVAFENRRFKEDFDRMLPRLEDVPVYSVTGSMNLKPSQGSTSTPVSPLTDPASFCIDNGDFSSFMEFKVIARNTSEQFLSWKSLTTIYKDEDKVLLSTREQINGYRYVEDVFDLHVPFMNHFWAGYLTFLSNGSNTSSDIKNLYITQVIYEGENEMNGTIHGYLTYKFEIGSNGSSGGFIRVSKMQKNEKLIDDDSDENATVLVHSSPLKSSPQKGDLTVNTHLANQGIVEHPSTVPTYNASLVNQFNPNYEAGFSQEAQGRPPMVTSQSTSQVPHSTQARTPLTAVEPSSAHPLSQPSAGQMPQNYQGGFMPWSSNAQFNPQVHPQMVAQAAAMQAAAQSLPQNMVQGATNIPADQYGSERYVPVGAPNSGMANNAQAMMMQRRSVQNNDAEFGANANMVPSGHNWQGQMPQNVAGHFVNQNIQPCINSAPASQLHFFPQNEARSSVPNARKSSKGSEQTDHGSKPNNNNITFGPIMGYDPSRDNKTQPKKNKGGMNIHKFSLNPQIMYKPKKQ</sequence>
<reference evidence="4 5" key="1">
    <citation type="submission" date="2017-12" db="EMBL/GenBank/DDBJ databases">
        <title>Genome Sequence of a Multidrug-Resistant Candida haemulonii Isolate from a Patient with Chronic Leg Ulcers in Israel.</title>
        <authorList>
            <person name="Chow N.A."/>
            <person name="Gade L."/>
            <person name="Batra D."/>
            <person name="Rowe L.A."/>
            <person name="Ben-Ami R."/>
            <person name="Loparev V.N."/>
            <person name="Litvintseva A.P."/>
        </authorList>
    </citation>
    <scope>NUCLEOTIDE SEQUENCE [LARGE SCALE GENOMIC DNA]</scope>
    <source>
        <strain evidence="4 5">B11899</strain>
    </source>
</reference>
<evidence type="ECO:0000256" key="2">
    <source>
        <dbReference type="SAM" id="MobiDB-lite"/>
    </source>
</evidence>
<protein>
    <recommendedName>
        <fullName evidence="3">TEA domain-containing protein</fullName>
    </recommendedName>
</protein>
<name>A0A2V1B0Y9_9ASCO</name>
<proteinExistence type="inferred from homology"/>
<feature type="compositionally biased region" description="Polar residues" evidence="2">
    <location>
        <begin position="618"/>
        <end position="634"/>
    </location>
</feature>
<dbReference type="InterPro" id="IPR038096">
    <property type="entry name" value="TEA/ATTS_sf"/>
</dbReference>
<feature type="compositionally biased region" description="Polar residues" evidence="2">
    <location>
        <begin position="645"/>
        <end position="657"/>
    </location>
</feature>
<dbReference type="OrthoDB" id="10006572at2759"/>
<evidence type="ECO:0000313" key="4">
    <source>
        <dbReference type="EMBL" id="PVH22821.1"/>
    </source>
</evidence>
<evidence type="ECO:0000259" key="3">
    <source>
        <dbReference type="Pfam" id="PF01285"/>
    </source>
</evidence>
<dbReference type="Gene3D" id="6.10.20.40">
    <property type="entry name" value="TEA/ATTS domain"/>
    <property type="match status" value="1"/>
</dbReference>
<dbReference type="RefSeq" id="XP_025343761.1">
    <property type="nucleotide sequence ID" value="XM_025486211.1"/>
</dbReference>
<dbReference type="Proteomes" id="UP000244309">
    <property type="component" value="Unassembled WGS sequence"/>
</dbReference>
<evidence type="ECO:0000313" key="5">
    <source>
        <dbReference type="Proteomes" id="UP000244309"/>
    </source>
</evidence>
<organism evidence="4 5">
    <name type="scientific">Candidozyma haemuli</name>
    <dbReference type="NCBI Taxonomy" id="45357"/>
    <lineage>
        <taxon>Eukaryota</taxon>
        <taxon>Fungi</taxon>
        <taxon>Dikarya</taxon>
        <taxon>Ascomycota</taxon>
        <taxon>Saccharomycotina</taxon>
        <taxon>Pichiomycetes</taxon>
        <taxon>Metschnikowiaceae</taxon>
        <taxon>Candidozyma</taxon>
    </lineage>
</organism>
<feature type="compositionally biased region" description="Basic and acidic residues" evidence="2">
    <location>
        <begin position="86"/>
        <end position="97"/>
    </location>
</feature>
<feature type="compositionally biased region" description="Basic and acidic residues" evidence="2">
    <location>
        <begin position="151"/>
        <end position="165"/>
    </location>
</feature>
<accession>A0A2V1B0Y9</accession>
<feature type="region of interest" description="Disordered" evidence="2">
    <location>
        <begin position="606"/>
        <end position="657"/>
    </location>
</feature>
<dbReference type="GeneID" id="37007876"/>
<keyword evidence="5" id="KW-1185">Reference proteome</keyword>
<evidence type="ECO:0000256" key="1">
    <source>
        <dbReference type="ARBA" id="ARBA00008421"/>
    </source>
</evidence>
<feature type="region of interest" description="Disordered" evidence="2">
    <location>
        <begin position="151"/>
        <end position="182"/>
    </location>
</feature>
<feature type="region of interest" description="Disordered" evidence="2">
    <location>
        <begin position="56"/>
        <end position="97"/>
    </location>
</feature>
<dbReference type="AlphaFoldDB" id="A0A2V1B0Y9"/>
<dbReference type="GO" id="GO:0003700">
    <property type="term" value="F:DNA-binding transcription factor activity"/>
    <property type="evidence" value="ECO:0007669"/>
    <property type="project" value="InterPro"/>
</dbReference>
<dbReference type="VEuPathDB" id="FungiDB:CXQ85_002545"/>
<comment type="caution">
    <text evidence="4">The sequence shown here is derived from an EMBL/GenBank/DDBJ whole genome shotgun (WGS) entry which is preliminary data.</text>
</comment>
<dbReference type="Pfam" id="PF01285">
    <property type="entry name" value="TEA"/>
    <property type="match status" value="1"/>
</dbReference>
<dbReference type="EMBL" id="PKFO01000010">
    <property type="protein sequence ID" value="PVH22821.1"/>
    <property type="molecule type" value="Genomic_DNA"/>
</dbReference>